<feature type="region of interest" description="Disordered" evidence="1">
    <location>
        <begin position="839"/>
        <end position="880"/>
    </location>
</feature>
<feature type="transmembrane region" description="Helical" evidence="2">
    <location>
        <begin position="670"/>
        <end position="698"/>
    </location>
</feature>
<evidence type="ECO:0000256" key="2">
    <source>
        <dbReference type="SAM" id="Phobius"/>
    </source>
</evidence>
<sequence>MSEEPGCLAKLRPKYRPSEAIREEYGPWEPPDEAAAREAYLQSHAHHGVFEVTCPPKDLKEFGDGVQLYFVLLKYIAVLFCFLAIMPGLLLASFNGIGGWYDEADLERTMLGNYGLLTHDGAGSGLNLTTSGISSRSVSSEGAVTALFASTAHLPAAKVGGMNKRSLLVAMSVLDLLGVLCFFAFGMGMIWHVRSRAAADDLSTTTIADYSVRVDNLPPETSAAALKDYLLAAGGEGTEIVEVELCRSVDSLLALVVERGQAVEGNELALAVVQRKAEVSPRVPKSYIMDLLYSRFLLEDITAAIRQEQAFSKTNEVVAAFVTFSHPDSRQRVMRALPRSAVKQWRMKPEQKFNNGGIGGARIKPVALDVSRAPEPSDIQYENLEYTRVERAMRAVATNIAKYLVLLIGFLLVSLAPAMRKGISGLGSGPDQTVCAANCKYTDGAGNFVLSTANRTVYQQCDPVAGTGALPNKLDCEALTVCYECYCRAALNAGEYGEVSYCARFSSVMGIYTAAQVLAVVGVVIANALIEFAITWLVRQEKHHTRTREAVGITRGLFLTTLANTAFSNLVANMYLPGPAGVISGSFLSGYIFTGSFADTSPNWYHDVCRPITISLFLTTIIVHLKIAFRWWWRRRCLAARYQCLTQRQMDDAYEGHTFELAIKYGQHLYVIYVVMVYSAGVPLLYMLAAVHFATCYWSEKYELLRLCKRPLAYSRDLAVYFTSSLPFAALWHLAFGTWFYSLFGVPKSPLIAMAFRRSLETSVAAFKSLMPVASALTPQLVAWRFTQNSAAHLFLTFIACGGILFIFFTTSTWVQMMVGLGKQLGLGLGSDDPAPAATAAAKAGTADGAGEGGEGGEGEGTGQQQQRQQPAVPQSQQSAAVSAVPEFSTAVRSQMLVGPASYAVQRNPAYIHAFVRMEELEWEARKEMEAKAAADALAYEAAAGLEVDPASLPNSTFARMKRTAANRLRAKQKAAAAIAVSRPSVAAAATTTGGRAVAPNQVLPEPMPPPPPALSQPPLASRHPAQSTPPQAQSQPQAQSAPRSAAAPPPPPPQQQAASASAYGADSAQGGVRAGNDASRNQQPQVRQGSPLLYQPLPPLTPQRRQQRQQQQQQQVPEVAGDPVATTAGGRPREWAGLDVRDF</sequence>
<feature type="domain" description="CSC1/OSCA1-like cytosolic" evidence="3">
    <location>
        <begin position="209"/>
        <end position="383"/>
    </location>
</feature>
<name>A0A9W6BXR4_9CHLO</name>
<protein>
    <recommendedName>
        <fullName evidence="3">CSC1/OSCA1-like cytosolic domain-containing protein</fullName>
    </recommendedName>
</protein>
<feature type="transmembrane region" description="Helical" evidence="2">
    <location>
        <begin position="68"/>
        <end position="92"/>
    </location>
</feature>
<feature type="region of interest" description="Disordered" evidence="1">
    <location>
        <begin position="999"/>
        <end position="1144"/>
    </location>
</feature>
<gene>
    <name evidence="4" type="primary">PLEST010244</name>
    <name evidence="4" type="ORF">PLESTB_001535200</name>
</gene>
<dbReference type="PANTHER" id="PTHR13018">
    <property type="entry name" value="PROBABLE MEMBRANE PROTEIN DUF221-RELATED"/>
    <property type="match status" value="1"/>
</dbReference>
<keyword evidence="2" id="KW-0472">Membrane</keyword>
<comment type="caution">
    <text evidence="4">The sequence shown here is derived from an EMBL/GenBank/DDBJ whole genome shotgun (WGS) entry which is preliminary data.</text>
</comment>
<proteinExistence type="predicted"/>
<feature type="compositionally biased region" description="Gly residues" evidence="1">
    <location>
        <begin position="848"/>
        <end position="862"/>
    </location>
</feature>
<evidence type="ECO:0000259" key="3">
    <source>
        <dbReference type="Pfam" id="PF14703"/>
    </source>
</evidence>
<evidence type="ECO:0000313" key="5">
    <source>
        <dbReference type="Proteomes" id="UP001165080"/>
    </source>
</evidence>
<keyword evidence="2" id="KW-0812">Transmembrane</keyword>
<keyword evidence="2" id="KW-1133">Transmembrane helix</keyword>
<feature type="transmembrane region" description="Helical" evidence="2">
    <location>
        <begin position="718"/>
        <end position="744"/>
    </location>
</feature>
<evidence type="ECO:0000313" key="4">
    <source>
        <dbReference type="EMBL" id="GLC59782.1"/>
    </source>
</evidence>
<feature type="compositionally biased region" description="Basic and acidic residues" evidence="1">
    <location>
        <begin position="1132"/>
        <end position="1144"/>
    </location>
</feature>
<feature type="transmembrane region" description="Helical" evidence="2">
    <location>
        <begin position="612"/>
        <end position="633"/>
    </location>
</feature>
<dbReference type="Pfam" id="PF14703">
    <property type="entry name" value="PHM7_cyt"/>
    <property type="match status" value="1"/>
</dbReference>
<accession>A0A9W6BXR4</accession>
<feature type="compositionally biased region" description="Low complexity" evidence="1">
    <location>
        <begin position="1103"/>
        <end position="1116"/>
    </location>
</feature>
<dbReference type="GO" id="GO:0005227">
    <property type="term" value="F:calcium-activated cation channel activity"/>
    <property type="evidence" value="ECO:0007669"/>
    <property type="project" value="InterPro"/>
</dbReference>
<reference evidence="4 5" key="1">
    <citation type="journal article" date="2023" name="Commun. Biol.">
        <title>Reorganization of the ancestral sex-determining regions during the evolution of trioecy in Pleodorina starrii.</title>
        <authorList>
            <person name="Takahashi K."/>
            <person name="Suzuki S."/>
            <person name="Kawai-Toyooka H."/>
            <person name="Yamamoto K."/>
            <person name="Hamaji T."/>
            <person name="Ootsuki R."/>
            <person name="Yamaguchi H."/>
            <person name="Kawachi M."/>
            <person name="Higashiyama T."/>
            <person name="Nozaki H."/>
        </authorList>
    </citation>
    <scope>NUCLEOTIDE SEQUENCE [LARGE SCALE GENOMIC DNA]</scope>
    <source>
        <strain evidence="4 5">NIES-4479</strain>
    </source>
</reference>
<dbReference type="OrthoDB" id="297739at2759"/>
<feature type="compositionally biased region" description="Low complexity" evidence="1">
    <location>
        <begin position="863"/>
        <end position="880"/>
    </location>
</feature>
<dbReference type="GO" id="GO:0005886">
    <property type="term" value="C:plasma membrane"/>
    <property type="evidence" value="ECO:0007669"/>
    <property type="project" value="TreeGrafter"/>
</dbReference>
<feature type="compositionally biased region" description="Pro residues" evidence="1">
    <location>
        <begin position="1006"/>
        <end position="1016"/>
    </location>
</feature>
<feature type="compositionally biased region" description="Polar residues" evidence="1">
    <location>
        <begin position="1079"/>
        <end position="1089"/>
    </location>
</feature>
<keyword evidence="5" id="KW-1185">Reference proteome</keyword>
<feature type="transmembrane region" description="Helical" evidence="2">
    <location>
        <begin position="167"/>
        <end position="186"/>
    </location>
</feature>
<dbReference type="InterPro" id="IPR027815">
    <property type="entry name" value="CSC1/OSCA1-like_cyt"/>
</dbReference>
<evidence type="ECO:0000256" key="1">
    <source>
        <dbReference type="SAM" id="MobiDB-lite"/>
    </source>
</evidence>
<dbReference type="InterPro" id="IPR045122">
    <property type="entry name" value="Csc1-like"/>
</dbReference>
<organism evidence="4 5">
    <name type="scientific">Pleodorina starrii</name>
    <dbReference type="NCBI Taxonomy" id="330485"/>
    <lineage>
        <taxon>Eukaryota</taxon>
        <taxon>Viridiplantae</taxon>
        <taxon>Chlorophyta</taxon>
        <taxon>core chlorophytes</taxon>
        <taxon>Chlorophyceae</taxon>
        <taxon>CS clade</taxon>
        <taxon>Chlamydomonadales</taxon>
        <taxon>Volvocaceae</taxon>
        <taxon>Pleodorina</taxon>
    </lineage>
</organism>
<dbReference type="Proteomes" id="UP001165080">
    <property type="component" value="Unassembled WGS sequence"/>
</dbReference>
<dbReference type="AlphaFoldDB" id="A0A9W6BXR4"/>
<feature type="compositionally biased region" description="Low complexity" evidence="1">
    <location>
        <begin position="1017"/>
        <end position="1047"/>
    </location>
</feature>
<dbReference type="PANTHER" id="PTHR13018:SF83">
    <property type="entry name" value="RRM DOMAIN-CONTAINING PROTEIN"/>
    <property type="match status" value="1"/>
</dbReference>
<dbReference type="EMBL" id="BRXU01000030">
    <property type="protein sequence ID" value="GLC59782.1"/>
    <property type="molecule type" value="Genomic_DNA"/>
</dbReference>
<feature type="transmembrane region" description="Helical" evidence="2">
    <location>
        <begin position="514"/>
        <end position="538"/>
    </location>
</feature>
<feature type="transmembrane region" description="Helical" evidence="2">
    <location>
        <begin position="792"/>
        <end position="815"/>
    </location>
</feature>
<feature type="transmembrane region" description="Helical" evidence="2">
    <location>
        <begin position="400"/>
        <end position="419"/>
    </location>
</feature>